<gene>
    <name evidence="1" type="primary">R3HDML</name>
    <name evidence="1" type="ORF">K3G42_027367</name>
</gene>
<sequence length="141" mass="16267">MIHLLGDEMWDEKLARSAQAWAKHCIWDHGPPHLMRYVGQNLAIHSGRYRSVVDLVKSWYYEKQYYSFPYPHECKPRCPSKCSGSVCSHYTQMVWASSNRIGCAVHTCTNMNVWGSTWRRAVYLVCNYAIKQAAHSGHSGQ</sequence>
<reference evidence="1" key="1">
    <citation type="submission" date="2021-08" db="EMBL/GenBank/DDBJ databases">
        <title>The first chromosome-level gecko genome reveals the dynamic sex chromosomes of Neotropical dwarf geckos (Sphaerodactylidae: Sphaerodactylus).</title>
        <authorList>
            <person name="Pinto B.J."/>
            <person name="Keating S.E."/>
            <person name="Gamble T."/>
        </authorList>
    </citation>
    <scope>NUCLEOTIDE SEQUENCE</scope>
    <source>
        <strain evidence="1">TG3544</strain>
    </source>
</reference>
<dbReference type="Proteomes" id="UP000827872">
    <property type="component" value="Linkage Group LG05"/>
</dbReference>
<keyword evidence="2" id="KW-1185">Reference proteome</keyword>
<organism evidence="1 2">
    <name type="scientific">Sphaerodactylus townsendi</name>
    <dbReference type="NCBI Taxonomy" id="933632"/>
    <lineage>
        <taxon>Eukaryota</taxon>
        <taxon>Metazoa</taxon>
        <taxon>Chordata</taxon>
        <taxon>Craniata</taxon>
        <taxon>Vertebrata</taxon>
        <taxon>Euteleostomi</taxon>
        <taxon>Lepidosauria</taxon>
        <taxon>Squamata</taxon>
        <taxon>Bifurcata</taxon>
        <taxon>Gekkota</taxon>
        <taxon>Sphaerodactylidae</taxon>
        <taxon>Sphaerodactylus</taxon>
    </lineage>
</organism>
<accession>A0ACB8F5N6</accession>
<protein>
    <submittedName>
        <fullName evidence="1">Peptidase inhibitor r3hdml</fullName>
    </submittedName>
</protein>
<dbReference type="EMBL" id="CM037618">
    <property type="protein sequence ID" value="KAH8000655.1"/>
    <property type="molecule type" value="Genomic_DNA"/>
</dbReference>
<evidence type="ECO:0000313" key="2">
    <source>
        <dbReference type="Proteomes" id="UP000827872"/>
    </source>
</evidence>
<name>A0ACB8F5N6_9SAUR</name>
<evidence type="ECO:0000313" key="1">
    <source>
        <dbReference type="EMBL" id="KAH8000655.1"/>
    </source>
</evidence>
<proteinExistence type="predicted"/>
<comment type="caution">
    <text evidence="1">The sequence shown here is derived from an EMBL/GenBank/DDBJ whole genome shotgun (WGS) entry which is preliminary data.</text>
</comment>